<dbReference type="Proteomes" id="UP000015620">
    <property type="component" value="Chromosome"/>
</dbReference>
<evidence type="ECO:0000313" key="2">
    <source>
        <dbReference type="Proteomes" id="UP000015620"/>
    </source>
</evidence>
<gene>
    <name evidence="1" type="ORF">TPE_2282</name>
</gene>
<name>S6A4T4_9SPIR</name>
<accession>S6A4T4</accession>
<keyword evidence="2" id="KW-1185">Reference proteome</keyword>
<reference evidence="1 2" key="1">
    <citation type="journal article" date="2013" name="PLoS ONE">
        <title>Genome-Wide Relatedness of Treponema pedis, from Gingiva and Necrotic Skin Lesions of Pigs, with the Human Oral Pathogen Treponema denticola.</title>
        <authorList>
            <person name="Svartstrom O."/>
            <person name="Mushtaq M."/>
            <person name="Pringle M."/>
            <person name="Segerman B."/>
        </authorList>
    </citation>
    <scope>NUCLEOTIDE SEQUENCE [LARGE SCALE GENOMIC DNA]</scope>
    <source>
        <strain evidence="1">T A4</strain>
    </source>
</reference>
<protein>
    <submittedName>
        <fullName evidence="1">Uncharacterized protein</fullName>
    </submittedName>
</protein>
<dbReference type="AlphaFoldDB" id="S6A4T4"/>
<organism evidence="1 2">
    <name type="scientific">Treponema pedis str. T A4</name>
    <dbReference type="NCBI Taxonomy" id="1291379"/>
    <lineage>
        <taxon>Bacteria</taxon>
        <taxon>Pseudomonadati</taxon>
        <taxon>Spirochaetota</taxon>
        <taxon>Spirochaetia</taxon>
        <taxon>Spirochaetales</taxon>
        <taxon>Treponemataceae</taxon>
        <taxon>Treponema</taxon>
    </lineage>
</organism>
<dbReference type="HOGENOM" id="CLU_3334284_0_0_12"/>
<sequence>MVENGIYLGKKLNIHSKKLDKNRKILPPPPREKFNLYL</sequence>
<dbReference type="KEGG" id="tped:TPE_2282"/>
<evidence type="ECO:0000313" key="1">
    <source>
        <dbReference type="EMBL" id="AGT44756.1"/>
    </source>
</evidence>
<proteinExistence type="predicted"/>
<dbReference type="PATRIC" id="fig|1291379.3.peg.2255"/>
<dbReference type="EMBL" id="CP004120">
    <property type="protein sequence ID" value="AGT44756.1"/>
    <property type="molecule type" value="Genomic_DNA"/>
</dbReference>